<dbReference type="STRING" id="3076.A0A2P6U160"/>
<evidence type="ECO:0000256" key="4">
    <source>
        <dbReference type="ARBA" id="ARBA00022990"/>
    </source>
</evidence>
<evidence type="ECO:0000313" key="10">
    <source>
        <dbReference type="EMBL" id="PRW60049.1"/>
    </source>
</evidence>
<dbReference type="InterPro" id="IPR031925">
    <property type="entry name" value="TBCC_N"/>
</dbReference>
<dbReference type="GO" id="GO:0007023">
    <property type="term" value="P:post-chaperonin tubulin folding pathway"/>
    <property type="evidence" value="ECO:0007669"/>
    <property type="project" value="InterPro"/>
</dbReference>
<evidence type="ECO:0000256" key="8">
    <source>
        <dbReference type="SAM" id="Phobius"/>
    </source>
</evidence>
<dbReference type="Gene3D" id="2.160.20.70">
    <property type="match status" value="1"/>
</dbReference>
<keyword evidence="3" id="KW-0963">Cytoplasm</keyword>
<dbReference type="PANTHER" id="PTHR15139">
    <property type="entry name" value="TUBULIN FOLDING COFACTOR C"/>
    <property type="match status" value="1"/>
</dbReference>
<evidence type="ECO:0000256" key="5">
    <source>
        <dbReference type="ARBA" id="ARBA00023186"/>
    </source>
</evidence>
<dbReference type="AlphaFoldDB" id="A0A2P6U160"/>
<dbReference type="InterPro" id="IPR016098">
    <property type="entry name" value="CAP/MinC_C"/>
</dbReference>
<dbReference type="SMART" id="SM00673">
    <property type="entry name" value="CARP"/>
    <property type="match status" value="2"/>
</dbReference>
<dbReference type="InterPro" id="IPR027684">
    <property type="entry name" value="TBCC"/>
</dbReference>
<comment type="similarity">
    <text evidence="2">Belongs to the TBCC family.</text>
</comment>
<evidence type="ECO:0000256" key="1">
    <source>
        <dbReference type="ARBA" id="ARBA00004496"/>
    </source>
</evidence>
<evidence type="ECO:0000256" key="6">
    <source>
        <dbReference type="ARBA" id="ARBA00026055"/>
    </source>
</evidence>
<organism evidence="10 11">
    <name type="scientific">Chlorella sorokiniana</name>
    <name type="common">Freshwater green alga</name>
    <dbReference type="NCBI Taxonomy" id="3076"/>
    <lineage>
        <taxon>Eukaryota</taxon>
        <taxon>Viridiplantae</taxon>
        <taxon>Chlorophyta</taxon>
        <taxon>core chlorophytes</taxon>
        <taxon>Trebouxiophyceae</taxon>
        <taxon>Chlorellales</taxon>
        <taxon>Chlorellaceae</taxon>
        <taxon>Chlorella clade</taxon>
        <taxon>Chlorella</taxon>
    </lineage>
</organism>
<dbReference type="PANTHER" id="PTHR15139:SF0">
    <property type="entry name" value="TUBULIN-SPECIFIC CHAPERONE C"/>
    <property type="match status" value="1"/>
</dbReference>
<dbReference type="GO" id="GO:0015631">
    <property type="term" value="F:tubulin binding"/>
    <property type="evidence" value="ECO:0007669"/>
    <property type="project" value="InterPro"/>
</dbReference>
<dbReference type="Pfam" id="PF16752">
    <property type="entry name" value="TBCC_N"/>
    <property type="match status" value="1"/>
</dbReference>
<evidence type="ECO:0000256" key="2">
    <source>
        <dbReference type="ARBA" id="ARBA00008848"/>
    </source>
</evidence>
<feature type="transmembrane region" description="Helical" evidence="8">
    <location>
        <begin position="748"/>
        <end position="768"/>
    </location>
</feature>
<reference evidence="10 11" key="1">
    <citation type="journal article" date="2018" name="Plant J.">
        <title>Genome sequences of Chlorella sorokiniana UTEX 1602 and Micractinium conductrix SAG 241.80: implications to maltose excretion by a green alga.</title>
        <authorList>
            <person name="Arriola M.B."/>
            <person name="Velmurugan N."/>
            <person name="Zhang Y."/>
            <person name="Plunkett M.H."/>
            <person name="Hondzo H."/>
            <person name="Barney B.M."/>
        </authorList>
    </citation>
    <scope>NUCLEOTIDE SEQUENCE [LARGE SCALE GENOMIC DNA]</scope>
    <source>
        <strain evidence="11">UTEX 1602</strain>
    </source>
</reference>
<keyword evidence="11" id="KW-1185">Reference proteome</keyword>
<evidence type="ECO:0000313" key="11">
    <source>
        <dbReference type="Proteomes" id="UP000239899"/>
    </source>
</evidence>
<dbReference type="InterPro" id="IPR012945">
    <property type="entry name" value="Tubulin-bd_cofactor_C_dom"/>
</dbReference>
<evidence type="ECO:0000256" key="7">
    <source>
        <dbReference type="SAM" id="MobiDB-lite"/>
    </source>
</evidence>
<comment type="caution">
    <text evidence="10">The sequence shown here is derived from an EMBL/GenBank/DDBJ whole genome shotgun (WGS) entry which is preliminary data.</text>
</comment>
<dbReference type="EMBL" id="LHPG02000003">
    <property type="protein sequence ID" value="PRW60049.1"/>
    <property type="molecule type" value="Genomic_DNA"/>
</dbReference>
<dbReference type="GO" id="GO:0005737">
    <property type="term" value="C:cytoplasm"/>
    <property type="evidence" value="ECO:0007669"/>
    <property type="project" value="UniProtKB-SubCell"/>
</dbReference>
<comment type="subcellular location">
    <subcellularLocation>
        <location evidence="1">Cytoplasm</location>
    </subcellularLocation>
</comment>
<feature type="compositionally biased region" description="Low complexity" evidence="7">
    <location>
        <begin position="381"/>
        <end position="405"/>
    </location>
</feature>
<feature type="region of interest" description="Disordered" evidence="7">
    <location>
        <begin position="372"/>
        <end position="410"/>
    </location>
</feature>
<sequence length="915" mass="95517">MSDQHAGVIEVLEAPVAPAAASGVLARLAEREEARASAAAKRLEDLHVSGDPRESVDAFMEEFSSRRQQLEAALQAASGGGGGGGDAAAVAALAEQIAELEKSVAEATYFLPAYDLRQATLALTALREQQEVAAAALQPRRRFAFNRKASEKAGGSEGAEAAAAAPEQQGGADAAGVAAQQVQQEQPPGQQQAQQQHQQPEASTAPAAAAAAAGPSGTASDGSTLSGLRGEIIAPSREEAAGRDFTLSDLEDCTVFLPAPLAALFLHRLRRCRVYTGPVAGACFVEGAEECMLMIAARQVRIHAAHRSDCYLRVRSHPIIEHSSGLRFAPYAPSYEGAAADLAAQGLEPDSGMWQQVNDFGWLRATPSPHWQVLPEGQRAGPPRSIGTPGRSSSGSSGDSGGSSSAHTKSAWAAKRREAHATWDLLCGCCALVIHSLHFANIVATVPARQLPPLLLQMLLAALTVAGLACRRGLYTHCRPLFTVAVRLGLVLLPAVTLGAAYRANLPPLPGTPLPLLAWRVLLASRACVLLVPAISRRSSLLPHVGLSLLALTFARQFNEQACATPLFQDSQVQALLSGISQFAAALASPSQLASMEPGAAAAAALAAAATLSCTRVVTFLQLALGCVLPTALFLWSEGGLALRHMTTEQDRKSADWEQRLLAWVGTKREESGAAPFLLPSLAAVAGCWLLSGVLCDNAGGGSSGIPQGSSGSNGQRASKWDLICGCCTLAIHGLHCARVAAALPARQLAPLLGQVLLAALTLGGLTLRRGLYTRCRPLFTVAVRLGMVSLPAVTLSAAYHADVAPPPGASLLLLAWRVLLASCTCVLLVPAISRRTRLLPQVALSLLALALARQLNEQTCATPLFQDSQERKGAGWELRVLAWVGNKREESGAAPFLLPSLAAVAGCWLLSGVL</sequence>
<feature type="region of interest" description="Disordered" evidence="7">
    <location>
        <begin position="148"/>
        <end position="227"/>
    </location>
</feature>
<dbReference type="InterPro" id="IPR006599">
    <property type="entry name" value="CARP_motif"/>
</dbReference>
<protein>
    <submittedName>
        <fullName evidence="10">Tubulin-folding cofactor C-like</fullName>
    </submittedName>
</protein>
<feature type="transmembrane region" description="Helical" evidence="8">
    <location>
        <begin position="780"/>
        <end position="800"/>
    </location>
</feature>
<evidence type="ECO:0000259" key="9">
    <source>
        <dbReference type="PROSITE" id="PS51329"/>
    </source>
</evidence>
<dbReference type="InterPro" id="IPR038397">
    <property type="entry name" value="TBCC_N_sf"/>
</dbReference>
<comment type="subunit">
    <text evidence="6">Supercomplex made of cofactors A to E. Cofactors A and D function by capturing and stabilizing tubulin in a quasi-native conformation. Cofactor E binds to the cofactor D-tubulin complex; interaction with cofactor C then causes the release of tubulin polypeptides that are committed to the native state.</text>
</comment>
<feature type="compositionally biased region" description="Low complexity" evidence="7">
    <location>
        <begin position="158"/>
        <end position="219"/>
    </location>
</feature>
<feature type="transmembrane region" description="Helical" evidence="8">
    <location>
        <begin position="812"/>
        <end position="832"/>
    </location>
</feature>
<keyword evidence="8" id="KW-1133">Transmembrane helix</keyword>
<dbReference type="GO" id="GO:0007021">
    <property type="term" value="P:tubulin complex assembly"/>
    <property type="evidence" value="ECO:0007669"/>
    <property type="project" value="TreeGrafter"/>
</dbReference>
<dbReference type="OrthoDB" id="194775at2759"/>
<keyword evidence="8" id="KW-0812">Transmembrane</keyword>
<feature type="domain" description="C-CAP/cofactor C-like" evidence="9">
    <location>
        <begin position="206"/>
        <end position="362"/>
    </location>
</feature>
<proteinExistence type="inferred from homology"/>
<keyword evidence="8" id="KW-0472">Membrane</keyword>
<gene>
    <name evidence="10" type="ORF">C2E21_1972</name>
</gene>
<keyword evidence="4" id="KW-0007">Acetylation</keyword>
<dbReference type="InterPro" id="IPR017901">
    <property type="entry name" value="C-CAP_CF_C-like"/>
</dbReference>
<dbReference type="Pfam" id="PF07986">
    <property type="entry name" value="TBCC"/>
    <property type="match status" value="1"/>
</dbReference>
<dbReference type="Proteomes" id="UP000239899">
    <property type="component" value="Unassembled WGS sequence"/>
</dbReference>
<dbReference type="PROSITE" id="PS51329">
    <property type="entry name" value="C_CAP_COFACTOR_C"/>
    <property type="match status" value="1"/>
</dbReference>
<dbReference type="Gene3D" id="1.20.58.1250">
    <property type="entry name" value="Tubulin Binding Cofactor C, N-terminal domain"/>
    <property type="match status" value="1"/>
</dbReference>
<keyword evidence="5" id="KW-0143">Chaperone</keyword>
<accession>A0A2P6U160</accession>
<name>A0A2P6U160_CHLSO</name>
<evidence type="ECO:0000256" key="3">
    <source>
        <dbReference type="ARBA" id="ARBA00022490"/>
    </source>
</evidence>